<keyword evidence="9" id="KW-1185">Reference proteome</keyword>
<evidence type="ECO:0000256" key="1">
    <source>
        <dbReference type="ARBA" id="ARBA00022676"/>
    </source>
</evidence>
<evidence type="ECO:0000259" key="7">
    <source>
        <dbReference type="Pfam" id="PF18084"/>
    </source>
</evidence>
<dbReference type="GO" id="GO:0016779">
    <property type="term" value="F:nucleotidyltransferase activity"/>
    <property type="evidence" value="ECO:0007669"/>
    <property type="project" value="UniProtKB-KW"/>
</dbReference>
<dbReference type="GO" id="GO:0003950">
    <property type="term" value="F:NAD+ poly-ADP-ribosyltransferase activity"/>
    <property type="evidence" value="ECO:0007669"/>
    <property type="project" value="InterPro"/>
</dbReference>
<dbReference type="SUPFAM" id="SSF56399">
    <property type="entry name" value="ADP-ribosylation"/>
    <property type="match status" value="1"/>
</dbReference>
<evidence type="ECO:0000259" key="6">
    <source>
        <dbReference type="Pfam" id="PF00644"/>
    </source>
</evidence>
<evidence type="ECO:0000313" key="8">
    <source>
        <dbReference type="EMBL" id="KAG2426743.1"/>
    </source>
</evidence>
<feature type="transmembrane region" description="Helical" evidence="5">
    <location>
        <begin position="373"/>
        <end position="392"/>
    </location>
</feature>
<sequence>MVSHKRATVDSQTLQELIAELRAYPDGSDLLLTAFYTAAFHYRRSTICTPFPSELLPPVPDTKDKDFPALQRALAALPPVQALLAGGGQEEALRRLPPAALGVLTWLVLHPARRRHFGLVSMGEMLRQLRQRAGGGGPGGAGGGGGGVIGGAVAAEGGGAPMVWQVPAFAGHNSPTFVLRAHDGHGQAPFAHGAVAYHGTHLENLHSILHTGLQSGSGTRLQRTGANWGAGIYLSTNYDTAFSFCQPCPSWPLSRFGTKLRVLLVCEVDLDLVRQERGAEAAAAAAASSGAAPHSHDALNGGGGGGSGGGPLVPGLPDTYLLVQRSDAVRILFVAIYTDAAAAPPGAAGAPGAGAGGGGARRPGALARVNWCTVMVVLYAGFLVGKALLAALKQHRY</sequence>
<dbReference type="Pfam" id="PF18084">
    <property type="entry name" value="ARTD15_N"/>
    <property type="match status" value="1"/>
</dbReference>
<dbReference type="AlphaFoldDB" id="A0A835SGF5"/>
<dbReference type="OrthoDB" id="19501at2759"/>
<dbReference type="PANTHER" id="PTHR21328">
    <property type="entry name" value="POLY ADP-RIBOSE POLYMERASE FAMILY, MEMBER PARP"/>
    <property type="match status" value="1"/>
</dbReference>
<keyword evidence="4" id="KW-0520">NAD</keyword>
<dbReference type="Gene3D" id="3.90.228.10">
    <property type="match status" value="1"/>
</dbReference>
<keyword evidence="5" id="KW-0812">Transmembrane</keyword>
<dbReference type="Pfam" id="PF00644">
    <property type="entry name" value="PARP"/>
    <property type="match status" value="1"/>
</dbReference>
<feature type="domain" description="PARP catalytic" evidence="6">
    <location>
        <begin position="195"/>
        <end position="270"/>
    </location>
</feature>
<keyword evidence="5" id="KW-1133">Transmembrane helix</keyword>
<comment type="caution">
    <text evidence="8">The sequence shown here is derived from an EMBL/GenBank/DDBJ whole genome shotgun (WGS) entry which is preliminary data.</text>
</comment>
<accession>A0A835SGF5</accession>
<keyword evidence="1" id="KW-0328">Glycosyltransferase</keyword>
<dbReference type="InterPro" id="IPR012317">
    <property type="entry name" value="Poly(ADP-ribose)pol_cat_dom"/>
</dbReference>
<keyword evidence="2" id="KW-0808">Transferase</keyword>
<dbReference type="InterPro" id="IPR051838">
    <property type="entry name" value="ARTD_PARP"/>
</dbReference>
<evidence type="ECO:0000256" key="2">
    <source>
        <dbReference type="ARBA" id="ARBA00022679"/>
    </source>
</evidence>
<organism evidence="8 9">
    <name type="scientific">Chlamydomonas incerta</name>
    <dbReference type="NCBI Taxonomy" id="51695"/>
    <lineage>
        <taxon>Eukaryota</taxon>
        <taxon>Viridiplantae</taxon>
        <taxon>Chlorophyta</taxon>
        <taxon>core chlorophytes</taxon>
        <taxon>Chlorophyceae</taxon>
        <taxon>CS clade</taxon>
        <taxon>Chlamydomonadales</taxon>
        <taxon>Chlamydomonadaceae</taxon>
        <taxon>Chlamydomonas</taxon>
    </lineage>
</organism>
<proteinExistence type="predicted"/>
<keyword evidence="5" id="KW-0472">Membrane</keyword>
<evidence type="ECO:0000256" key="5">
    <source>
        <dbReference type="SAM" id="Phobius"/>
    </source>
</evidence>
<protein>
    <recommendedName>
        <fullName evidence="10">Poly [ADP-ribose] polymerase</fullName>
    </recommendedName>
</protein>
<evidence type="ECO:0000256" key="3">
    <source>
        <dbReference type="ARBA" id="ARBA00022695"/>
    </source>
</evidence>
<evidence type="ECO:0000313" key="9">
    <source>
        <dbReference type="Proteomes" id="UP000650467"/>
    </source>
</evidence>
<dbReference type="InterPro" id="IPR041400">
    <property type="entry name" value="PARP16_N"/>
</dbReference>
<feature type="domain" description="PARP16 N-terminal" evidence="7">
    <location>
        <begin position="21"/>
        <end position="107"/>
    </location>
</feature>
<name>A0A835SGF5_CHLIN</name>
<evidence type="ECO:0000256" key="4">
    <source>
        <dbReference type="ARBA" id="ARBA00023027"/>
    </source>
</evidence>
<dbReference type="EMBL" id="JAEHOC010000045">
    <property type="protein sequence ID" value="KAG2426743.1"/>
    <property type="molecule type" value="Genomic_DNA"/>
</dbReference>
<keyword evidence="3" id="KW-0548">Nucleotidyltransferase</keyword>
<gene>
    <name evidence="8" type="ORF">HXX76_012800</name>
</gene>
<reference evidence="8" key="1">
    <citation type="journal article" date="2020" name="bioRxiv">
        <title>Comparative genomics of Chlamydomonas.</title>
        <authorList>
            <person name="Craig R.J."/>
            <person name="Hasan A.R."/>
            <person name="Ness R.W."/>
            <person name="Keightley P.D."/>
        </authorList>
    </citation>
    <scope>NUCLEOTIDE SEQUENCE</scope>
    <source>
        <strain evidence="8">SAG 7.73</strain>
    </source>
</reference>
<evidence type="ECO:0008006" key="10">
    <source>
        <dbReference type="Google" id="ProtNLM"/>
    </source>
</evidence>
<dbReference type="Proteomes" id="UP000650467">
    <property type="component" value="Unassembled WGS sequence"/>
</dbReference>